<evidence type="ECO:0000259" key="2">
    <source>
        <dbReference type="Pfam" id="PF04773"/>
    </source>
</evidence>
<dbReference type="PANTHER" id="PTHR30273:SF2">
    <property type="entry name" value="PROTEIN FECR"/>
    <property type="match status" value="1"/>
</dbReference>
<keyword evidence="1" id="KW-1133">Transmembrane helix</keyword>
<comment type="caution">
    <text evidence="4">The sequence shown here is derived from an EMBL/GenBank/DDBJ whole genome shotgun (WGS) entry which is preliminary data.</text>
</comment>
<dbReference type="Gene3D" id="3.55.50.30">
    <property type="match status" value="1"/>
</dbReference>
<reference evidence="4" key="1">
    <citation type="submission" date="2023-06" db="EMBL/GenBank/DDBJ databases">
        <title>Genomic of Agaribacillus aureum.</title>
        <authorList>
            <person name="Wang G."/>
        </authorList>
    </citation>
    <scope>NUCLEOTIDE SEQUENCE</scope>
    <source>
        <strain evidence="4">BMA12</strain>
    </source>
</reference>
<dbReference type="PANTHER" id="PTHR30273">
    <property type="entry name" value="PERIPLASMIC SIGNAL SENSOR AND SIGMA FACTOR ACTIVATOR FECR-RELATED"/>
    <property type="match status" value="1"/>
</dbReference>
<feature type="domain" description="FecR protein" evidence="2">
    <location>
        <begin position="143"/>
        <end position="231"/>
    </location>
</feature>
<dbReference type="InterPro" id="IPR006860">
    <property type="entry name" value="FecR"/>
</dbReference>
<dbReference type="RefSeq" id="WP_346760268.1">
    <property type="nucleotide sequence ID" value="NZ_JAUJEB010000005.1"/>
</dbReference>
<evidence type="ECO:0000313" key="5">
    <source>
        <dbReference type="Proteomes" id="UP001172083"/>
    </source>
</evidence>
<protein>
    <submittedName>
        <fullName evidence="4">FecR domain-containing protein</fullName>
    </submittedName>
</protein>
<feature type="transmembrane region" description="Helical" evidence="1">
    <location>
        <begin position="96"/>
        <end position="118"/>
    </location>
</feature>
<dbReference type="InterPro" id="IPR032508">
    <property type="entry name" value="FecR_C"/>
</dbReference>
<keyword evidence="1" id="KW-0472">Membrane</keyword>
<dbReference type="PIRSF" id="PIRSF018266">
    <property type="entry name" value="FecR"/>
    <property type="match status" value="1"/>
</dbReference>
<proteinExistence type="predicted"/>
<gene>
    <name evidence="4" type="ORF">QQ020_22815</name>
</gene>
<keyword evidence="1" id="KW-0812">Transmembrane</keyword>
<dbReference type="Gene3D" id="2.60.120.1440">
    <property type="match status" value="1"/>
</dbReference>
<dbReference type="Pfam" id="PF16344">
    <property type="entry name" value="FecR_C"/>
    <property type="match status" value="1"/>
</dbReference>
<keyword evidence="5" id="KW-1185">Reference proteome</keyword>
<accession>A0ABT8LAY8</accession>
<organism evidence="4 5">
    <name type="scientific">Agaribacillus aureus</name>
    <dbReference type="NCBI Taxonomy" id="3051825"/>
    <lineage>
        <taxon>Bacteria</taxon>
        <taxon>Pseudomonadati</taxon>
        <taxon>Bacteroidota</taxon>
        <taxon>Cytophagia</taxon>
        <taxon>Cytophagales</taxon>
        <taxon>Splendidivirgaceae</taxon>
        <taxon>Agaribacillus</taxon>
    </lineage>
</organism>
<name>A0ABT8LAY8_9BACT</name>
<dbReference type="Pfam" id="PF04773">
    <property type="entry name" value="FecR"/>
    <property type="match status" value="1"/>
</dbReference>
<evidence type="ECO:0000313" key="4">
    <source>
        <dbReference type="EMBL" id="MDN5214930.1"/>
    </source>
</evidence>
<feature type="domain" description="Protein FecR C-terminal" evidence="3">
    <location>
        <begin position="280"/>
        <end position="347"/>
    </location>
</feature>
<dbReference type="InterPro" id="IPR012373">
    <property type="entry name" value="Ferrdict_sens_TM"/>
</dbReference>
<evidence type="ECO:0000259" key="3">
    <source>
        <dbReference type="Pfam" id="PF16344"/>
    </source>
</evidence>
<dbReference type="Proteomes" id="UP001172083">
    <property type="component" value="Unassembled WGS sequence"/>
</dbReference>
<sequence>MDPKNYDVEDFCQDLSFWKWVKYGDAESKLFWEKWLEQHPDKRPEVAQAKKILQAINIDQKEPNERSITTLWYEIDNKITSSEKIRRIGQRKKRPFAISRFAAIFIGFVIGFVGLYVLTKFNGAEQSPASQQTKMIERANPAGRNSTITLPDGTRIRLNAASTLIFPEVFSAKTRQVSLIGEAFFQVAKDPSRPFIINTGRFSTTVLGTSFNINAYPSSGEIKVAVVTGKVFVEDKEGTGDKKSLTITPEEMAVFNKASGDLSSHAFDYLKEIAWKDNIIHFENADMEAIIDKLAQWYGVTFILNKHIPSKKDYTATYDNKSLEEVLQGLSFAFDFEFTIENKVITIN</sequence>
<dbReference type="EMBL" id="JAUJEB010000005">
    <property type="protein sequence ID" value="MDN5214930.1"/>
    <property type="molecule type" value="Genomic_DNA"/>
</dbReference>
<evidence type="ECO:0000256" key="1">
    <source>
        <dbReference type="SAM" id="Phobius"/>
    </source>
</evidence>